<dbReference type="PANTHER" id="PTHR10395">
    <property type="entry name" value="URICASE AND TRANSTHYRETIN-RELATED"/>
    <property type="match status" value="1"/>
</dbReference>
<dbReference type="EMBL" id="KV454289">
    <property type="protein sequence ID" value="ODQ76710.1"/>
    <property type="molecule type" value="Genomic_DNA"/>
</dbReference>
<dbReference type="STRING" id="675824.A0A1E3QGE1"/>
<organism evidence="2 3">
    <name type="scientific">Lipomyces starkeyi NRRL Y-11557</name>
    <dbReference type="NCBI Taxonomy" id="675824"/>
    <lineage>
        <taxon>Eukaryota</taxon>
        <taxon>Fungi</taxon>
        <taxon>Dikarya</taxon>
        <taxon>Ascomycota</taxon>
        <taxon>Saccharomycotina</taxon>
        <taxon>Lipomycetes</taxon>
        <taxon>Lipomycetales</taxon>
        <taxon>Lipomycetaceae</taxon>
        <taxon>Lipomyces</taxon>
    </lineage>
</organism>
<keyword evidence="3" id="KW-1185">Reference proteome</keyword>
<evidence type="ECO:0000313" key="3">
    <source>
        <dbReference type="Proteomes" id="UP000094385"/>
    </source>
</evidence>
<dbReference type="OrthoDB" id="10265230at2759"/>
<feature type="domain" description="Transthyretin/hydroxyisourate hydrolase" evidence="1">
    <location>
        <begin position="7"/>
        <end position="144"/>
    </location>
</feature>
<accession>A0A1E3QGE1</accession>
<dbReference type="AlphaFoldDB" id="A0A1E3QGE1"/>
<dbReference type="Pfam" id="PF00576">
    <property type="entry name" value="Transthyretin"/>
    <property type="match status" value="1"/>
</dbReference>
<name>A0A1E3QGE1_LIPST</name>
<proteinExistence type="predicted"/>
<reference evidence="2 3" key="1">
    <citation type="journal article" date="2016" name="Proc. Natl. Acad. Sci. U.S.A.">
        <title>Comparative genomics of biotechnologically important yeasts.</title>
        <authorList>
            <person name="Riley R."/>
            <person name="Haridas S."/>
            <person name="Wolfe K.H."/>
            <person name="Lopes M.R."/>
            <person name="Hittinger C.T."/>
            <person name="Goeker M."/>
            <person name="Salamov A.A."/>
            <person name="Wisecaver J.H."/>
            <person name="Long T.M."/>
            <person name="Calvey C.H."/>
            <person name="Aerts A.L."/>
            <person name="Barry K.W."/>
            <person name="Choi C."/>
            <person name="Clum A."/>
            <person name="Coughlan A.Y."/>
            <person name="Deshpande S."/>
            <person name="Douglass A.P."/>
            <person name="Hanson S.J."/>
            <person name="Klenk H.-P."/>
            <person name="LaButti K.M."/>
            <person name="Lapidus A."/>
            <person name="Lindquist E.A."/>
            <person name="Lipzen A.M."/>
            <person name="Meier-Kolthoff J.P."/>
            <person name="Ohm R.A."/>
            <person name="Otillar R.P."/>
            <person name="Pangilinan J.L."/>
            <person name="Peng Y."/>
            <person name="Rokas A."/>
            <person name="Rosa C.A."/>
            <person name="Scheuner C."/>
            <person name="Sibirny A.A."/>
            <person name="Slot J.C."/>
            <person name="Stielow J.B."/>
            <person name="Sun H."/>
            <person name="Kurtzman C.P."/>
            <person name="Blackwell M."/>
            <person name="Grigoriev I.V."/>
            <person name="Jeffries T.W."/>
        </authorList>
    </citation>
    <scope>NUCLEOTIDE SEQUENCE [LARGE SCALE GENOMIC DNA]</scope>
    <source>
        <strain evidence="2 3">NRRL Y-11557</strain>
    </source>
</reference>
<dbReference type="InterPro" id="IPR036817">
    <property type="entry name" value="Transthyretin/HIU_hydrolase_sf"/>
</dbReference>
<protein>
    <recommendedName>
        <fullName evidence="1">Transthyretin/hydroxyisourate hydrolase domain-containing protein</fullName>
    </recommendedName>
</protein>
<evidence type="ECO:0000259" key="1">
    <source>
        <dbReference type="Pfam" id="PF00576"/>
    </source>
</evidence>
<dbReference type="Proteomes" id="UP000094385">
    <property type="component" value="Unassembled WGS sequence"/>
</dbReference>
<evidence type="ECO:0000313" key="2">
    <source>
        <dbReference type="EMBL" id="ODQ76710.1"/>
    </source>
</evidence>
<dbReference type="SUPFAM" id="SSF49472">
    <property type="entry name" value="Transthyretin (synonym: prealbumin)"/>
    <property type="match status" value="1"/>
</dbReference>
<dbReference type="InterPro" id="IPR023416">
    <property type="entry name" value="Transthyretin/HIU_hydrolase_d"/>
</dbReference>
<dbReference type="Gene3D" id="2.60.40.180">
    <property type="entry name" value="Transthyretin/hydroxyisourate hydrolase domain"/>
    <property type="match status" value="1"/>
</dbReference>
<dbReference type="GO" id="GO:0006144">
    <property type="term" value="P:purine nucleobase metabolic process"/>
    <property type="evidence" value="ECO:0007669"/>
    <property type="project" value="TreeGrafter"/>
</dbReference>
<dbReference type="PANTHER" id="PTHR10395:SF7">
    <property type="entry name" value="5-HYDROXYISOURATE HYDROLASE"/>
    <property type="match status" value="1"/>
</dbReference>
<gene>
    <name evidence="2" type="ORF">LIPSTDRAFT_67688</name>
</gene>
<sequence length="145" mass="16241">MAFKHPITCHVLNTVTGRPVSGLRCTLSKQSNNLSGPQFMPFASAETNSDGRIVFWNLGASNYQAPPASIEDFNEVASIGEEGYQESHDTVYCIKFEAIQELFEGDTFFPYIEIAFKIPAGKYGREHFHIPLLLSKYSYSTYRGS</sequence>